<dbReference type="Proteomes" id="UP000006589">
    <property type="component" value="Plasmid pMRAD03"/>
</dbReference>
<geneLocation type="plasmid" evidence="2 3">
    <name>pMRAD04</name>
</geneLocation>
<dbReference type="EMBL" id="CP001005">
    <property type="protein sequence ID" value="ACB28326.1"/>
    <property type="molecule type" value="Genomic_DNA"/>
</dbReference>
<dbReference type="KEGG" id="mrd:Mrad2831_6376"/>
<dbReference type="GeneID" id="43529560"/>
<proteinExistence type="predicted"/>
<sequence>MSTTDVAGGGSDPVELAASLAIDLRAAIDRIADPDLRELIDQILLNLGAKLAQRLS</sequence>
<protein>
    <submittedName>
        <fullName evidence="1">Uncharacterized protein</fullName>
    </submittedName>
</protein>
<name>B1M9X2_METRJ</name>
<evidence type="ECO:0000313" key="3">
    <source>
        <dbReference type="Proteomes" id="UP000006589"/>
    </source>
</evidence>
<dbReference type="EMBL" id="CP001004">
    <property type="protein sequence ID" value="ACB28297.1"/>
    <property type="molecule type" value="Genomic_DNA"/>
</dbReference>
<evidence type="ECO:0000313" key="2">
    <source>
        <dbReference type="EMBL" id="ACB28326.1"/>
    </source>
</evidence>
<geneLocation type="plasmid" evidence="1 3">
    <name>pMRAD03</name>
</geneLocation>
<keyword evidence="1" id="KW-0614">Plasmid</keyword>
<dbReference type="AlphaFoldDB" id="B1M9X2"/>
<dbReference type="KEGG" id="mrd:Mrad2831_6406"/>
<organism evidence="1 3">
    <name type="scientific">Methylobacterium radiotolerans (strain ATCC 27329 / DSM 1819 / JCM 2831 / NBRC 15690 / NCIMB 10815 / 0-1)</name>
    <dbReference type="NCBI Taxonomy" id="426355"/>
    <lineage>
        <taxon>Bacteria</taxon>
        <taxon>Pseudomonadati</taxon>
        <taxon>Pseudomonadota</taxon>
        <taxon>Alphaproteobacteria</taxon>
        <taxon>Hyphomicrobiales</taxon>
        <taxon>Methylobacteriaceae</taxon>
        <taxon>Methylobacterium</taxon>
    </lineage>
</organism>
<dbReference type="RefSeq" id="WP_012338186.1">
    <property type="nucleotide sequence ID" value="NC_010514.1"/>
</dbReference>
<dbReference type="HOGENOM" id="CLU_3009155_0_0_5"/>
<reference evidence="1 3" key="1">
    <citation type="submission" date="2008-03" db="EMBL/GenBank/DDBJ databases">
        <title>Complete sequence of plasmid3 of Methylobacterium radiotolerans JCM 2831.</title>
        <authorList>
            <consortium name="US DOE Joint Genome Institute"/>
            <person name="Copeland A."/>
            <person name="Lucas S."/>
            <person name="Lapidus A."/>
            <person name="Glavina del Rio T."/>
            <person name="Dalin E."/>
            <person name="Tice H."/>
            <person name="Bruce D."/>
            <person name="Goodwin L."/>
            <person name="Pitluck S."/>
            <person name="Kiss H."/>
            <person name="Brettin T."/>
            <person name="Detter J.C."/>
            <person name="Han C."/>
            <person name="Kuske C.R."/>
            <person name="Schmutz J."/>
            <person name="Larimer F."/>
            <person name="Land M."/>
            <person name="Hauser L."/>
            <person name="Kyrpides N."/>
            <person name="Mikhailova N."/>
            <person name="Marx C.J."/>
            <person name="Richardson P."/>
        </authorList>
    </citation>
    <scope>NUCLEOTIDE SEQUENCE [LARGE SCALE GENOMIC DNA]</scope>
    <source>
        <strain evidence="3">ATCC 27329 / DSM 1819 / JCM 2831 / NBRC 15690 / NCIMB 10815 / 0-1</strain>
        <strain evidence="1">JCM 2831</strain>
        <plasmid evidence="3">Plasmid pMRAD03</plasmid>
        <plasmid evidence="1">pMRAD03</plasmid>
    </source>
</reference>
<gene>
    <name evidence="1" type="ordered locus">Mrad2831_6376</name>
    <name evidence="2" type="ordered locus">Mrad2831_6406</name>
</gene>
<dbReference type="Proteomes" id="UP000006589">
    <property type="component" value="Plasmid pMRAD04"/>
</dbReference>
<evidence type="ECO:0000313" key="1">
    <source>
        <dbReference type="EMBL" id="ACB28297.1"/>
    </source>
</evidence>
<reference evidence="2 3" key="2">
    <citation type="submission" date="2008-03" db="EMBL/GenBank/DDBJ databases">
        <title>Complete sequence of plasmid4 of Methylobacterium radiotolerans JCM 2831.</title>
        <authorList>
            <consortium name="US DOE Joint Genome Institute"/>
            <person name="Copeland A."/>
            <person name="Lucas S."/>
            <person name="Lapidus A."/>
            <person name="Glavina del Rio T."/>
            <person name="Dalin E."/>
            <person name="Tice H."/>
            <person name="Bruce D."/>
            <person name="Goodwin L."/>
            <person name="Pitluck S."/>
            <person name="Kiss H."/>
            <person name="Brettin T."/>
            <person name="Detter J.C."/>
            <person name="Han C."/>
            <person name="Kuske C.R."/>
            <person name="Schmutz J."/>
            <person name="Larimer F."/>
            <person name="Land M."/>
            <person name="Hauser L."/>
            <person name="Kyrpides N."/>
            <person name="Mikhailova N."/>
            <person name="Marx C.J."/>
            <person name="Richardson P."/>
        </authorList>
    </citation>
    <scope>NUCLEOTIDE SEQUENCE [LARGE SCALE GENOMIC DNA]</scope>
    <source>
        <strain evidence="3">ATCC 27329 / DSM 1819 / JCM 2831 / NBRC 15690 / NCIMB 10815 / 0-1</strain>
        <strain evidence="2">JCM 2831</strain>
        <plasmid evidence="3">Plasmid pMRAD04</plasmid>
        <plasmid evidence="2">pMRAD04</plasmid>
    </source>
</reference>
<accession>B1M9X2</accession>